<organism evidence="9 10">
    <name type="scientific">Elysia marginata</name>
    <dbReference type="NCBI Taxonomy" id="1093978"/>
    <lineage>
        <taxon>Eukaryota</taxon>
        <taxon>Metazoa</taxon>
        <taxon>Spiralia</taxon>
        <taxon>Lophotrochozoa</taxon>
        <taxon>Mollusca</taxon>
        <taxon>Gastropoda</taxon>
        <taxon>Heterobranchia</taxon>
        <taxon>Euthyneura</taxon>
        <taxon>Panpulmonata</taxon>
        <taxon>Sacoglossa</taxon>
        <taxon>Placobranchoidea</taxon>
        <taxon>Plakobranchidae</taxon>
        <taxon>Elysia</taxon>
    </lineage>
</organism>
<keyword evidence="5" id="KW-0297">G-protein coupled receptor</keyword>
<feature type="domain" description="G-protein coupled receptors family 1 profile" evidence="8">
    <location>
        <begin position="1"/>
        <end position="146"/>
    </location>
</feature>
<feature type="transmembrane region" description="Helical" evidence="7">
    <location>
        <begin position="24"/>
        <end position="45"/>
    </location>
</feature>
<evidence type="ECO:0000256" key="3">
    <source>
        <dbReference type="ARBA" id="ARBA00022989"/>
    </source>
</evidence>
<dbReference type="AlphaFoldDB" id="A0AAV4ET83"/>
<dbReference type="PRINTS" id="PR00237">
    <property type="entry name" value="GPCRRHODOPSN"/>
</dbReference>
<dbReference type="Proteomes" id="UP000762676">
    <property type="component" value="Unassembled WGS sequence"/>
</dbReference>
<evidence type="ECO:0000256" key="4">
    <source>
        <dbReference type="ARBA" id="ARBA00023136"/>
    </source>
</evidence>
<dbReference type="EMBL" id="BMAT01003841">
    <property type="protein sequence ID" value="GFR63366.1"/>
    <property type="molecule type" value="Genomic_DNA"/>
</dbReference>
<proteinExistence type="inferred from homology"/>
<dbReference type="GO" id="GO:0004930">
    <property type="term" value="F:G protein-coupled receptor activity"/>
    <property type="evidence" value="ECO:0007669"/>
    <property type="project" value="UniProtKB-KW"/>
</dbReference>
<dbReference type="InterPro" id="IPR052665">
    <property type="entry name" value="Neuropeptide-GPCR"/>
</dbReference>
<keyword evidence="5 9" id="KW-0675">Receptor</keyword>
<evidence type="ECO:0000256" key="2">
    <source>
        <dbReference type="ARBA" id="ARBA00022692"/>
    </source>
</evidence>
<evidence type="ECO:0000256" key="7">
    <source>
        <dbReference type="SAM" id="Phobius"/>
    </source>
</evidence>
<dbReference type="PANTHER" id="PTHR24224">
    <property type="entry name" value="CARDIOACCELERATORY PEPTIDE RECEPTOR-RELATED"/>
    <property type="match status" value="1"/>
</dbReference>
<feature type="region of interest" description="Disordered" evidence="6">
    <location>
        <begin position="261"/>
        <end position="281"/>
    </location>
</feature>
<keyword evidence="2 5" id="KW-0812">Transmembrane</keyword>
<dbReference type="Pfam" id="PF00001">
    <property type="entry name" value="7tm_1"/>
    <property type="match status" value="2"/>
</dbReference>
<dbReference type="PROSITE" id="PS00237">
    <property type="entry name" value="G_PROTEIN_RECEP_F1_1"/>
    <property type="match status" value="1"/>
</dbReference>
<keyword evidence="3 7" id="KW-1133">Transmembrane helix</keyword>
<evidence type="ECO:0000256" key="6">
    <source>
        <dbReference type="SAM" id="MobiDB-lite"/>
    </source>
</evidence>
<dbReference type="Gene3D" id="1.20.1070.10">
    <property type="entry name" value="Rhodopsin 7-helix transmembrane proteins"/>
    <property type="match status" value="2"/>
</dbReference>
<dbReference type="GO" id="GO:0016020">
    <property type="term" value="C:membrane"/>
    <property type="evidence" value="ECO:0007669"/>
    <property type="project" value="UniProtKB-SubCell"/>
</dbReference>
<evidence type="ECO:0000259" key="8">
    <source>
        <dbReference type="PROSITE" id="PS50262"/>
    </source>
</evidence>
<keyword evidence="4 7" id="KW-0472">Membrane</keyword>
<reference evidence="9 10" key="1">
    <citation type="journal article" date="2021" name="Elife">
        <title>Chloroplast acquisition without the gene transfer in kleptoplastic sea slugs, Plakobranchus ocellatus.</title>
        <authorList>
            <person name="Maeda T."/>
            <person name="Takahashi S."/>
            <person name="Yoshida T."/>
            <person name="Shimamura S."/>
            <person name="Takaki Y."/>
            <person name="Nagai Y."/>
            <person name="Toyoda A."/>
            <person name="Suzuki Y."/>
            <person name="Arimoto A."/>
            <person name="Ishii H."/>
            <person name="Satoh N."/>
            <person name="Nishiyama T."/>
            <person name="Hasebe M."/>
            <person name="Maruyama T."/>
            <person name="Minagawa J."/>
            <person name="Obokata J."/>
            <person name="Shigenobu S."/>
        </authorList>
    </citation>
    <scope>NUCLEOTIDE SEQUENCE [LARGE SCALE GENOMIC DNA]</scope>
</reference>
<dbReference type="InterPro" id="IPR017452">
    <property type="entry name" value="GPCR_Rhodpsn_7TM"/>
</dbReference>
<feature type="transmembrane region" description="Helical" evidence="7">
    <location>
        <begin position="127"/>
        <end position="149"/>
    </location>
</feature>
<comment type="subcellular location">
    <subcellularLocation>
        <location evidence="1">Membrane</location>
    </subcellularLocation>
</comment>
<dbReference type="InterPro" id="IPR000276">
    <property type="entry name" value="GPCR_Rhodpsn"/>
</dbReference>
<feature type="transmembrane region" description="Helical" evidence="7">
    <location>
        <begin position="96"/>
        <end position="115"/>
    </location>
</feature>
<keyword evidence="10" id="KW-1185">Reference proteome</keyword>
<accession>A0AAV4ET83</accession>
<evidence type="ECO:0000313" key="10">
    <source>
        <dbReference type="Proteomes" id="UP000762676"/>
    </source>
</evidence>
<gene>
    <name evidence="9" type="ORF">ElyMa_001893700</name>
</gene>
<comment type="caution">
    <text evidence="9">The sequence shown here is derived from an EMBL/GenBank/DDBJ whole genome shotgun (WGS) entry which is preliminary data.</text>
</comment>
<evidence type="ECO:0000313" key="9">
    <source>
        <dbReference type="EMBL" id="GFR63366.1"/>
    </source>
</evidence>
<dbReference type="PROSITE" id="PS50262">
    <property type="entry name" value="G_PROTEIN_RECEP_F1_2"/>
    <property type="match status" value="1"/>
</dbReference>
<dbReference type="PANTHER" id="PTHR24224:SF6">
    <property type="entry name" value="CARDIOACCELERATORY PEPTIDE RECEPTOR-RELATED"/>
    <property type="match status" value="1"/>
</dbReference>
<sequence length="369" mass="41233">MVSLTDLAQKVTIDWYAGNALCKIIYFTQAVVTYSSTYMLVSLSLDRYDAVARPMSFFRSASRSSASPGLTISNSRHETGRGIIPQAKTRTIKMTLIIVIVFIVCWSPFFVYNLLELYQVIPHNNPVTTLIQSVAPLNSAANPIIYGIFSTRICRNLRRIPCLRRCACPCKDNHNNQHVNSFHTHHTYHHHHHLYNSYNTNHHTGNAAATNLRVHSRHMTSTLATENTAMTLDLHKARSVSSRSGSLSACESHVVQSIPLLPVGKSKPNGDANDHRRGQEISVPTPKLVDLRDNELPGNETRQDVGVLHASRSDRDNLETEQRAMLLGIEADDSTIDKSDFDTSYHNEGALNKNKEAIVDSSRDLIHLS</sequence>
<dbReference type="SUPFAM" id="SSF81321">
    <property type="entry name" value="Family A G protein-coupled receptor-like"/>
    <property type="match status" value="1"/>
</dbReference>
<name>A0AAV4ET83_9GAST</name>
<keyword evidence="5" id="KW-0807">Transducer</keyword>
<evidence type="ECO:0000256" key="5">
    <source>
        <dbReference type="RuleBase" id="RU000688"/>
    </source>
</evidence>
<protein>
    <submittedName>
        <fullName evidence="9">Cardioacceleratory peptide receptor</fullName>
    </submittedName>
</protein>
<evidence type="ECO:0000256" key="1">
    <source>
        <dbReference type="ARBA" id="ARBA00004370"/>
    </source>
</evidence>
<comment type="similarity">
    <text evidence="5">Belongs to the G-protein coupled receptor 1 family.</text>
</comment>